<dbReference type="InterPro" id="IPR036890">
    <property type="entry name" value="HATPase_C_sf"/>
</dbReference>
<dbReference type="Gene3D" id="1.10.287.130">
    <property type="match status" value="1"/>
</dbReference>
<dbReference type="InterPro" id="IPR003594">
    <property type="entry name" value="HATPase_dom"/>
</dbReference>
<dbReference type="SMART" id="SM00387">
    <property type="entry name" value="HATPase_c"/>
    <property type="match status" value="1"/>
</dbReference>
<dbReference type="GeneID" id="97183575"/>
<evidence type="ECO:0000256" key="8">
    <source>
        <dbReference type="ARBA" id="ARBA00022741"/>
    </source>
</evidence>
<keyword evidence="11" id="KW-1133">Transmembrane helix</keyword>
<evidence type="ECO:0000256" key="4">
    <source>
        <dbReference type="ARBA" id="ARBA00022475"/>
    </source>
</evidence>
<evidence type="ECO:0000256" key="10">
    <source>
        <dbReference type="ARBA" id="ARBA00022840"/>
    </source>
</evidence>
<dbReference type="Proteomes" id="UP000251241">
    <property type="component" value="Unassembled WGS sequence"/>
</dbReference>
<organism evidence="14 15">
    <name type="scientific">Sphingobacterium multivorum</name>
    <dbReference type="NCBI Taxonomy" id="28454"/>
    <lineage>
        <taxon>Bacteria</taxon>
        <taxon>Pseudomonadati</taxon>
        <taxon>Bacteroidota</taxon>
        <taxon>Sphingobacteriia</taxon>
        <taxon>Sphingobacteriales</taxon>
        <taxon>Sphingobacteriaceae</taxon>
        <taxon>Sphingobacterium</taxon>
    </lineage>
</organism>
<dbReference type="InterPro" id="IPR005467">
    <property type="entry name" value="His_kinase_dom"/>
</dbReference>
<dbReference type="PANTHER" id="PTHR45528">
    <property type="entry name" value="SENSOR HISTIDINE KINASE CPXA"/>
    <property type="match status" value="1"/>
</dbReference>
<gene>
    <name evidence="14" type="primary">walK_1</name>
    <name evidence="14" type="ORF">NCTC11343_01079</name>
</gene>
<dbReference type="PRINTS" id="PR00344">
    <property type="entry name" value="BCTRLSENSOR"/>
</dbReference>
<dbReference type="Pfam" id="PF00512">
    <property type="entry name" value="HisKA"/>
    <property type="match status" value="1"/>
</dbReference>
<reference evidence="14 15" key="1">
    <citation type="submission" date="2018-06" db="EMBL/GenBank/DDBJ databases">
        <authorList>
            <consortium name="Pathogen Informatics"/>
            <person name="Doyle S."/>
        </authorList>
    </citation>
    <scope>NUCLEOTIDE SEQUENCE [LARGE SCALE GENOMIC DNA]</scope>
    <source>
        <strain evidence="14 15">NCTC11343</strain>
    </source>
</reference>
<keyword evidence="5" id="KW-0597">Phosphoprotein</keyword>
<evidence type="ECO:0000256" key="2">
    <source>
        <dbReference type="ARBA" id="ARBA00004651"/>
    </source>
</evidence>
<keyword evidence="13" id="KW-0472">Membrane</keyword>
<dbReference type="InterPro" id="IPR003661">
    <property type="entry name" value="HisK_dim/P_dom"/>
</dbReference>
<dbReference type="InterPro" id="IPR004358">
    <property type="entry name" value="Sig_transdc_His_kin-like_C"/>
</dbReference>
<dbReference type="GO" id="GO:0000155">
    <property type="term" value="F:phosphorelay sensor kinase activity"/>
    <property type="evidence" value="ECO:0007669"/>
    <property type="project" value="InterPro"/>
</dbReference>
<evidence type="ECO:0000256" key="6">
    <source>
        <dbReference type="ARBA" id="ARBA00022679"/>
    </source>
</evidence>
<dbReference type="InterPro" id="IPR003660">
    <property type="entry name" value="HAMP_dom"/>
</dbReference>
<comment type="catalytic activity">
    <reaction evidence="1">
        <text>ATP + protein L-histidine = ADP + protein N-phospho-L-histidine.</text>
        <dbReference type="EC" id="2.7.13.3"/>
    </reaction>
</comment>
<evidence type="ECO:0000313" key="14">
    <source>
        <dbReference type="EMBL" id="SPZ84537.1"/>
    </source>
</evidence>
<dbReference type="AlphaFoldDB" id="A0A2X2IQM7"/>
<dbReference type="PROSITE" id="PS50885">
    <property type="entry name" value="HAMP"/>
    <property type="match status" value="1"/>
</dbReference>
<dbReference type="SMART" id="SM00388">
    <property type="entry name" value="HisKA"/>
    <property type="match status" value="1"/>
</dbReference>
<keyword evidence="7" id="KW-0812">Transmembrane</keyword>
<evidence type="ECO:0000256" key="5">
    <source>
        <dbReference type="ARBA" id="ARBA00022553"/>
    </source>
</evidence>
<dbReference type="InterPro" id="IPR050398">
    <property type="entry name" value="HssS/ArlS-like"/>
</dbReference>
<dbReference type="CDD" id="cd00082">
    <property type="entry name" value="HisKA"/>
    <property type="match status" value="1"/>
</dbReference>
<keyword evidence="10" id="KW-0067">ATP-binding</keyword>
<dbReference type="EMBL" id="UAUU01000002">
    <property type="protein sequence ID" value="SPZ84537.1"/>
    <property type="molecule type" value="Genomic_DNA"/>
</dbReference>
<dbReference type="SUPFAM" id="SSF55874">
    <property type="entry name" value="ATPase domain of HSP90 chaperone/DNA topoisomerase II/histidine kinase"/>
    <property type="match status" value="1"/>
</dbReference>
<evidence type="ECO:0000256" key="7">
    <source>
        <dbReference type="ARBA" id="ARBA00022692"/>
    </source>
</evidence>
<dbReference type="GO" id="GO:0005886">
    <property type="term" value="C:plasma membrane"/>
    <property type="evidence" value="ECO:0007669"/>
    <property type="project" value="UniProtKB-SubCell"/>
</dbReference>
<keyword evidence="9 14" id="KW-0418">Kinase</keyword>
<dbReference type="PROSITE" id="PS50109">
    <property type="entry name" value="HIS_KIN"/>
    <property type="match status" value="1"/>
</dbReference>
<evidence type="ECO:0000256" key="12">
    <source>
        <dbReference type="ARBA" id="ARBA00023012"/>
    </source>
</evidence>
<dbReference type="SUPFAM" id="SSF47384">
    <property type="entry name" value="Homodimeric domain of signal transducing histidine kinase"/>
    <property type="match status" value="1"/>
</dbReference>
<proteinExistence type="predicted"/>
<dbReference type="InterPro" id="IPR036097">
    <property type="entry name" value="HisK_dim/P_sf"/>
</dbReference>
<dbReference type="Gene3D" id="3.30.565.10">
    <property type="entry name" value="Histidine kinase-like ATPase, C-terminal domain"/>
    <property type="match status" value="1"/>
</dbReference>
<comment type="subcellular location">
    <subcellularLocation>
        <location evidence="2">Cell membrane</location>
        <topology evidence="2">Multi-pass membrane protein</topology>
    </subcellularLocation>
</comment>
<protein>
    <recommendedName>
        <fullName evidence="3">histidine kinase</fullName>
        <ecNumber evidence="3">2.7.13.3</ecNumber>
    </recommendedName>
</protein>
<keyword evidence="8" id="KW-0547">Nucleotide-binding</keyword>
<keyword evidence="6 14" id="KW-0808">Transferase</keyword>
<dbReference type="Gene3D" id="6.10.340.10">
    <property type="match status" value="1"/>
</dbReference>
<evidence type="ECO:0000256" key="1">
    <source>
        <dbReference type="ARBA" id="ARBA00000085"/>
    </source>
</evidence>
<keyword evidence="4" id="KW-1003">Cell membrane</keyword>
<evidence type="ECO:0000313" key="15">
    <source>
        <dbReference type="Proteomes" id="UP000251241"/>
    </source>
</evidence>
<sequence length="460" mass="52093">MKIRTKIVLLFSIISTLLLVVFAIYVSYFTYDSLQTKFFHRLEENAVIVGDHIVHQKDENRALYIQVKRKYLKQLSEGTDHLIRVVKGSDRVQMRPELPMPETFYTDVIRHGKGRYMHGKTAFVAVFFQDHLHHENLIVVSEGIDDYGHEEQCQLDRTLITGGILAIFLIVLMSFYFADRLLKPIKDINNDLDKVDIAHLDHRLFSKFSNSKDELGVLIANLNSMLNRLDISVQSQQSFIGNASHSLKTPLTIIGGEAELAQQLLSKEHEAYYSLETIAKYADKMELIINNLLQLSRMGFKGEVDNKEIIRIDELLYEIYKAEKSIHKDLKLSFDLTEIPEDSDELTVLANPDLFFIAFSNIISNAFKYGNGLQVGVAISSDSKNITIKVFDQGIGIPKKDQPHIFTSFYRASNVGDIYGNGLGLVLAKNIFDLHGAELLLHSAEGQGTLVVVTIPKTPF</sequence>
<dbReference type="CDD" id="cd00075">
    <property type="entry name" value="HATPase"/>
    <property type="match status" value="1"/>
</dbReference>
<keyword evidence="12" id="KW-0902">Two-component regulatory system</keyword>
<dbReference type="EC" id="2.7.13.3" evidence="3"/>
<accession>A0A2X2IQM7</accession>
<evidence type="ECO:0000256" key="9">
    <source>
        <dbReference type="ARBA" id="ARBA00022777"/>
    </source>
</evidence>
<evidence type="ECO:0000256" key="11">
    <source>
        <dbReference type="ARBA" id="ARBA00022989"/>
    </source>
</evidence>
<dbReference type="Pfam" id="PF02518">
    <property type="entry name" value="HATPase_c"/>
    <property type="match status" value="1"/>
</dbReference>
<name>A0A2X2IQM7_SPHMU</name>
<dbReference type="PANTHER" id="PTHR45528:SF1">
    <property type="entry name" value="SENSOR HISTIDINE KINASE CPXA"/>
    <property type="match status" value="1"/>
</dbReference>
<dbReference type="GO" id="GO:0005524">
    <property type="term" value="F:ATP binding"/>
    <property type="evidence" value="ECO:0007669"/>
    <property type="project" value="UniProtKB-KW"/>
</dbReference>
<evidence type="ECO:0000256" key="3">
    <source>
        <dbReference type="ARBA" id="ARBA00012438"/>
    </source>
</evidence>
<dbReference type="RefSeq" id="WP_070561660.1">
    <property type="nucleotide sequence ID" value="NZ_CP069793.1"/>
</dbReference>
<evidence type="ECO:0000256" key="13">
    <source>
        <dbReference type="ARBA" id="ARBA00023136"/>
    </source>
</evidence>